<dbReference type="GO" id="GO:0044183">
    <property type="term" value="F:protein folding chaperone"/>
    <property type="evidence" value="ECO:0007669"/>
    <property type="project" value="TreeGrafter"/>
</dbReference>
<dbReference type="CDD" id="cd20267">
    <property type="entry name" value="Complex1_LYR_LYRM7"/>
    <property type="match status" value="1"/>
</dbReference>
<proteinExistence type="inferred from homology"/>
<accession>A0A4S4LVA5</accession>
<keyword evidence="7" id="KW-0143">Chaperone</keyword>
<feature type="compositionally biased region" description="Basic residues" evidence="9">
    <location>
        <begin position="225"/>
        <end position="236"/>
    </location>
</feature>
<dbReference type="Proteomes" id="UP000310158">
    <property type="component" value="Unassembled WGS sequence"/>
</dbReference>
<evidence type="ECO:0000256" key="3">
    <source>
        <dbReference type="ARBA" id="ARBA00011589"/>
    </source>
</evidence>
<comment type="similarity">
    <text evidence="2">Belongs to the complex I LYR family. MZM1 subfamily.</text>
</comment>
<dbReference type="InterPro" id="IPR045298">
    <property type="entry name" value="Complex1_LYR_LYRM7"/>
</dbReference>
<dbReference type="InterPro" id="IPR050435">
    <property type="entry name" value="MZM1/LYRM7"/>
</dbReference>
<evidence type="ECO:0000256" key="4">
    <source>
        <dbReference type="ARBA" id="ARBA00015108"/>
    </source>
</evidence>
<comment type="subunit">
    <text evidence="3">Interacts with RIP1.</text>
</comment>
<comment type="subcellular location">
    <subcellularLocation>
        <location evidence="1">Mitochondrion matrix</location>
    </subcellularLocation>
</comment>
<name>A0A4S4LVA5_9AGAM</name>
<gene>
    <name evidence="10" type="ORF">EW146_g4179</name>
</gene>
<evidence type="ECO:0000256" key="6">
    <source>
        <dbReference type="ARBA" id="ARBA00023128"/>
    </source>
</evidence>
<evidence type="ECO:0000313" key="11">
    <source>
        <dbReference type="Proteomes" id="UP000310158"/>
    </source>
</evidence>
<dbReference type="PANTHER" id="PTHR46749:SF1">
    <property type="entry name" value="COMPLEX III ASSEMBLY FACTOR LYRM7"/>
    <property type="match status" value="1"/>
</dbReference>
<dbReference type="EMBL" id="SGPL01000156">
    <property type="protein sequence ID" value="THH16476.1"/>
    <property type="molecule type" value="Genomic_DNA"/>
</dbReference>
<dbReference type="GO" id="GO:0005759">
    <property type="term" value="C:mitochondrial matrix"/>
    <property type="evidence" value="ECO:0007669"/>
    <property type="project" value="UniProtKB-SubCell"/>
</dbReference>
<keyword evidence="11" id="KW-1185">Reference proteome</keyword>
<dbReference type="GO" id="GO:0034551">
    <property type="term" value="P:mitochondrial respiratory chain complex III assembly"/>
    <property type="evidence" value="ECO:0007669"/>
    <property type="project" value="InterPro"/>
</dbReference>
<reference evidence="10 11" key="1">
    <citation type="submission" date="2019-02" db="EMBL/GenBank/DDBJ databases">
        <title>Genome sequencing of the rare red list fungi Bondarzewia mesenterica.</title>
        <authorList>
            <person name="Buettner E."/>
            <person name="Kellner H."/>
        </authorList>
    </citation>
    <scope>NUCLEOTIDE SEQUENCE [LARGE SCALE GENOMIC DNA]</scope>
    <source>
        <strain evidence="10 11">DSM 108281</strain>
    </source>
</reference>
<comment type="function">
    <text evidence="8">Assembly factor required for Rieske Fe-S protein RIP1 incorporation into the cytochrome b-c1 (CIII) complex. Functions as a chaperone, binding to this subunit within the mitochondrial matrix and stabilizing it prior to its translocation and insertion into the late CIII dimeric intermediate within the mitochondrial inner membrane. Modulates the mitochondrial matrix zinc pool.</text>
</comment>
<evidence type="ECO:0000256" key="7">
    <source>
        <dbReference type="ARBA" id="ARBA00023186"/>
    </source>
</evidence>
<feature type="compositionally biased region" description="Low complexity" evidence="9">
    <location>
        <begin position="129"/>
        <end position="139"/>
    </location>
</feature>
<feature type="region of interest" description="Disordered" evidence="9">
    <location>
        <begin position="195"/>
        <end position="247"/>
    </location>
</feature>
<sequence length="247" mass="28230">MSISPALQAAARSAYRTLYRASASTFYGDDRVLKAFRDKMRQDTLAGLSQTDPQLYEKNVDLAWEVAEVLQKNIVQAQRVDESPTPDGQETWKLRFTKHTELADNDSIKDPQVEESNRSQRKKEKVQNSSSSSDTPTTSVPRFYSQLKKAHQQRKIPDLREEDLEESFVRVIAQTHRDTRYMSRNAFLGAQSQAGSATFARQNKLSNPGLSKSELQKARQIERERRRRKKAKKKQSAQKGTAADEHD</sequence>
<feature type="compositionally biased region" description="Basic and acidic residues" evidence="9">
    <location>
        <begin position="214"/>
        <end position="224"/>
    </location>
</feature>
<feature type="compositionally biased region" description="Polar residues" evidence="9">
    <location>
        <begin position="195"/>
        <end position="210"/>
    </location>
</feature>
<evidence type="ECO:0000313" key="10">
    <source>
        <dbReference type="EMBL" id="THH16476.1"/>
    </source>
</evidence>
<evidence type="ECO:0000256" key="2">
    <source>
        <dbReference type="ARBA" id="ARBA00009949"/>
    </source>
</evidence>
<protein>
    <recommendedName>
        <fullName evidence="4">Mitochondrial zinc maintenance protein 1, mitochondrial</fullName>
    </recommendedName>
</protein>
<evidence type="ECO:0000256" key="5">
    <source>
        <dbReference type="ARBA" id="ARBA00022946"/>
    </source>
</evidence>
<evidence type="ECO:0000256" key="9">
    <source>
        <dbReference type="SAM" id="MobiDB-lite"/>
    </source>
</evidence>
<comment type="caution">
    <text evidence="10">The sequence shown here is derived from an EMBL/GenBank/DDBJ whole genome shotgun (WGS) entry which is preliminary data.</text>
</comment>
<dbReference type="PANTHER" id="PTHR46749">
    <property type="entry name" value="COMPLEX III ASSEMBLY FACTOR LYRM7"/>
    <property type="match status" value="1"/>
</dbReference>
<keyword evidence="5" id="KW-0809">Transit peptide</keyword>
<organism evidence="10 11">
    <name type="scientific">Bondarzewia mesenterica</name>
    <dbReference type="NCBI Taxonomy" id="1095465"/>
    <lineage>
        <taxon>Eukaryota</taxon>
        <taxon>Fungi</taxon>
        <taxon>Dikarya</taxon>
        <taxon>Basidiomycota</taxon>
        <taxon>Agaricomycotina</taxon>
        <taxon>Agaricomycetes</taxon>
        <taxon>Russulales</taxon>
        <taxon>Bondarzewiaceae</taxon>
        <taxon>Bondarzewia</taxon>
    </lineage>
</organism>
<feature type="region of interest" description="Disordered" evidence="9">
    <location>
        <begin position="103"/>
        <end position="141"/>
    </location>
</feature>
<keyword evidence="6" id="KW-0496">Mitochondrion</keyword>
<evidence type="ECO:0000256" key="8">
    <source>
        <dbReference type="ARBA" id="ARBA00025268"/>
    </source>
</evidence>
<evidence type="ECO:0000256" key="1">
    <source>
        <dbReference type="ARBA" id="ARBA00004305"/>
    </source>
</evidence>
<feature type="compositionally biased region" description="Basic and acidic residues" evidence="9">
    <location>
        <begin position="103"/>
        <end position="118"/>
    </location>
</feature>
<dbReference type="OrthoDB" id="277888at2759"/>
<dbReference type="AlphaFoldDB" id="A0A4S4LVA5"/>